<keyword evidence="2 5" id="KW-0808">Transferase</keyword>
<dbReference type="Pfam" id="PF01019">
    <property type="entry name" value="G_glu_transpept"/>
    <property type="match status" value="2"/>
</dbReference>
<evidence type="ECO:0000313" key="5">
    <source>
        <dbReference type="EMBL" id="NYJ75390.1"/>
    </source>
</evidence>
<dbReference type="InterPro" id="IPR029055">
    <property type="entry name" value="Ntn_hydrolases_N"/>
</dbReference>
<dbReference type="GO" id="GO:0036374">
    <property type="term" value="F:glutathione hydrolase activity"/>
    <property type="evidence" value="ECO:0007669"/>
    <property type="project" value="UniProtKB-EC"/>
</dbReference>
<dbReference type="Proteomes" id="UP000571817">
    <property type="component" value="Unassembled WGS sequence"/>
</dbReference>
<dbReference type="RefSeq" id="WP_179482015.1">
    <property type="nucleotide sequence ID" value="NZ_JACCFW010000001.1"/>
</dbReference>
<dbReference type="AlphaFoldDB" id="A0A853DL59"/>
<keyword evidence="4" id="KW-0865">Zymogen</keyword>
<protein>
    <submittedName>
        <fullName evidence="5">Gamma-glutamyltranspeptidase/glutathione hydrolase</fullName>
        <ecNumber evidence="5">2.3.2.2</ecNumber>
        <ecNumber evidence="5">3.4.19.13</ecNumber>
    </submittedName>
</protein>
<dbReference type="InterPro" id="IPR051792">
    <property type="entry name" value="GGT_bact"/>
</dbReference>
<dbReference type="PANTHER" id="PTHR43199">
    <property type="entry name" value="GLUTATHIONE HYDROLASE"/>
    <property type="match status" value="1"/>
</dbReference>
<reference evidence="5 6" key="1">
    <citation type="submission" date="2020-07" db="EMBL/GenBank/DDBJ databases">
        <title>Sequencing the genomes of 1000 actinobacteria strains.</title>
        <authorList>
            <person name="Klenk H.-P."/>
        </authorList>
    </citation>
    <scope>NUCLEOTIDE SEQUENCE [LARGE SCALE GENOMIC DNA]</scope>
    <source>
        <strain evidence="5 6">DSM 29531</strain>
    </source>
</reference>
<keyword evidence="6" id="KW-1185">Reference proteome</keyword>
<comment type="caution">
    <text evidence="5">The sequence shown here is derived from an EMBL/GenBank/DDBJ whole genome shotgun (WGS) entry which is preliminary data.</text>
</comment>
<dbReference type="EC" id="2.3.2.2" evidence="5"/>
<dbReference type="InterPro" id="IPR043137">
    <property type="entry name" value="GGT_ssub_C"/>
</dbReference>
<dbReference type="Gene3D" id="3.60.20.40">
    <property type="match status" value="1"/>
</dbReference>
<sequence>MTSIAVAAPNRLATDAALAVAHAGGSAVDASIAAVMVAYVTEPGIVSALGGAFVNVWAADGSPVVIDGNCEMPGHGLPRERFGEGLREMSLNYAGGITVYGGAGSAATPGSFAAFALARERFGQASLADVLAPAVAAARDGFELGSAAGSYLQLVGDPLYAFDPVTREAHFEDGAPLGPGDTMTNSDLADTLETIGRRGFSTLYDGDLADAVAEHVQREGGLLTRADLAAYTATARPANRTRLGRWDIATNPPPSIGGPVLTTMLRMLAETGTDPAALIDVQTRVLRYREAHLDTAVDLAAAGTALLNGATDDARAALSTSADTVQVSVVDATGTACSITSSAGYSSGVTVPGTGLILNNCLGEPELNRLGLHALPPGTRIASNMAPTTARSDDGGLLAIGSPGADRITSALMQVMGRYCLADADLQEGIDAPRLHVQLVGDREVVQHEPDPAIEAALVGRDAVAHPPRAMYFGGVGAAYRSGDGTLFAAADPRRAAATAVG</sequence>
<dbReference type="EMBL" id="JACCFW010000001">
    <property type="protein sequence ID" value="NYJ75390.1"/>
    <property type="molecule type" value="Genomic_DNA"/>
</dbReference>
<organism evidence="5 6">
    <name type="scientific">Allobranchiibius huperziae</name>
    <dbReference type="NCBI Taxonomy" id="1874116"/>
    <lineage>
        <taxon>Bacteria</taxon>
        <taxon>Bacillati</taxon>
        <taxon>Actinomycetota</taxon>
        <taxon>Actinomycetes</taxon>
        <taxon>Micrococcales</taxon>
        <taxon>Dermacoccaceae</taxon>
        <taxon>Allobranchiibius</taxon>
    </lineage>
</organism>
<proteinExistence type="inferred from homology"/>
<evidence type="ECO:0000313" key="6">
    <source>
        <dbReference type="Proteomes" id="UP000571817"/>
    </source>
</evidence>
<evidence type="ECO:0000256" key="4">
    <source>
        <dbReference type="ARBA" id="ARBA00023145"/>
    </source>
</evidence>
<dbReference type="PRINTS" id="PR01210">
    <property type="entry name" value="GGTRANSPTASE"/>
</dbReference>
<dbReference type="PANTHER" id="PTHR43199:SF1">
    <property type="entry name" value="GLUTATHIONE HYDROLASE PROENZYME"/>
    <property type="match status" value="1"/>
</dbReference>
<name>A0A853DL59_9MICO</name>
<dbReference type="GO" id="GO:0103068">
    <property type="term" value="F:leukotriene C4 gamma-glutamyl transferase activity"/>
    <property type="evidence" value="ECO:0007669"/>
    <property type="project" value="UniProtKB-EC"/>
</dbReference>
<keyword evidence="3 5" id="KW-0378">Hydrolase</keyword>
<evidence type="ECO:0000256" key="3">
    <source>
        <dbReference type="ARBA" id="ARBA00022801"/>
    </source>
</evidence>
<comment type="similarity">
    <text evidence="1">Belongs to the gamma-glutamyltransferase family.</text>
</comment>
<gene>
    <name evidence="5" type="ORF">HNR15_002353</name>
</gene>
<evidence type="ECO:0000256" key="1">
    <source>
        <dbReference type="ARBA" id="ARBA00009381"/>
    </source>
</evidence>
<evidence type="ECO:0000256" key="2">
    <source>
        <dbReference type="ARBA" id="ARBA00022679"/>
    </source>
</evidence>
<dbReference type="EC" id="3.4.19.13" evidence="5"/>
<dbReference type="SUPFAM" id="SSF56235">
    <property type="entry name" value="N-terminal nucleophile aminohydrolases (Ntn hydrolases)"/>
    <property type="match status" value="1"/>
</dbReference>
<keyword evidence="5" id="KW-0012">Acyltransferase</keyword>
<accession>A0A853DL59</accession>